<name>A0A232M523_9EURO</name>
<keyword evidence="1" id="KW-0802">TPR repeat</keyword>
<dbReference type="PRINTS" id="PR00364">
    <property type="entry name" value="DISEASERSIST"/>
</dbReference>
<feature type="repeat" description="TPR" evidence="1">
    <location>
        <begin position="799"/>
        <end position="832"/>
    </location>
</feature>
<feature type="repeat" description="TPR" evidence="1">
    <location>
        <begin position="715"/>
        <end position="748"/>
    </location>
</feature>
<dbReference type="Gene3D" id="1.25.40.10">
    <property type="entry name" value="Tetratricopeptide repeat domain"/>
    <property type="match status" value="4"/>
</dbReference>
<feature type="repeat" description="TPR" evidence="1">
    <location>
        <begin position="883"/>
        <end position="916"/>
    </location>
</feature>
<comment type="caution">
    <text evidence="3">The sequence shown here is derived from an EMBL/GenBank/DDBJ whole genome shotgun (WGS) entry which is preliminary data.</text>
</comment>
<evidence type="ECO:0000313" key="3">
    <source>
        <dbReference type="EMBL" id="OXV11525.1"/>
    </source>
</evidence>
<proteinExistence type="predicted"/>
<dbReference type="SMART" id="SM00028">
    <property type="entry name" value="TPR"/>
    <property type="match status" value="10"/>
</dbReference>
<feature type="region of interest" description="Disordered" evidence="2">
    <location>
        <begin position="112"/>
        <end position="141"/>
    </location>
</feature>
<reference evidence="3 4" key="1">
    <citation type="journal article" date="2015" name="Environ. Microbiol.">
        <title>Metagenome sequence of Elaphomyces granulatus from sporocarp tissue reveals Ascomycota ectomycorrhizal fingerprints of genome expansion and a Proteobacteria-rich microbiome.</title>
        <authorList>
            <person name="Quandt C.A."/>
            <person name="Kohler A."/>
            <person name="Hesse C.N."/>
            <person name="Sharpton T.J."/>
            <person name="Martin F."/>
            <person name="Spatafora J.W."/>
        </authorList>
    </citation>
    <scope>NUCLEOTIDE SEQUENCE [LARGE SCALE GENOMIC DNA]</scope>
    <source>
        <strain evidence="3 4">OSC145934</strain>
    </source>
</reference>
<dbReference type="OrthoDB" id="6161812at2759"/>
<dbReference type="Proteomes" id="UP000243515">
    <property type="component" value="Unassembled WGS sequence"/>
</dbReference>
<dbReference type="InterPro" id="IPR053137">
    <property type="entry name" value="NLR-like"/>
</dbReference>
<dbReference type="InterPro" id="IPR027417">
    <property type="entry name" value="P-loop_NTPase"/>
</dbReference>
<feature type="compositionally biased region" description="Basic and acidic residues" evidence="2">
    <location>
        <begin position="51"/>
        <end position="68"/>
    </location>
</feature>
<dbReference type="Pfam" id="PF13374">
    <property type="entry name" value="TPR_10"/>
    <property type="match status" value="3"/>
</dbReference>
<dbReference type="InterPro" id="IPR019734">
    <property type="entry name" value="TPR_rpt"/>
</dbReference>
<dbReference type="Gene3D" id="3.40.50.300">
    <property type="entry name" value="P-loop containing nucleotide triphosphate hydrolases"/>
    <property type="match status" value="1"/>
</dbReference>
<dbReference type="SUPFAM" id="SSF48452">
    <property type="entry name" value="TPR-like"/>
    <property type="match status" value="4"/>
</dbReference>
<accession>A0A232M523</accession>
<dbReference type="GO" id="GO:0043531">
    <property type="term" value="F:ADP binding"/>
    <property type="evidence" value="ECO:0007669"/>
    <property type="project" value="InterPro"/>
</dbReference>
<dbReference type="SUPFAM" id="SSF52540">
    <property type="entry name" value="P-loop containing nucleoside triphosphate hydrolases"/>
    <property type="match status" value="1"/>
</dbReference>
<feature type="repeat" description="TPR" evidence="1">
    <location>
        <begin position="757"/>
        <end position="790"/>
    </location>
</feature>
<organism evidence="3 4">
    <name type="scientific">Elaphomyces granulatus</name>
    <dbReference type="NCBI Taxonomy" id="519963"/>
    <lineage>
        <taxon>Eukaryota</taxon>
        <taxon>Fungi</taxon>
        <taxon>Dikarya</taxon>
        <taxon>Ascomycota</taxon>
        <taxon>Pezizomycotina</taxon>
        <taxon>Eurotiomycetes</taxon>
        <taxon>Eurotiomycetidae</taxon>
        <taxon>Eurotiales</taxon>
        <taxon>Elaphomycetaceae</taxon>
        <taxon>Elaphomyces</taxon>
    </lineage>
</organism>
<evidence type="ECO:0000256" key="1">
    <source>
        <dbReference type="PROSITE-ProRule" id="PRU00339"/>
    </source>
</evidence>
<evidence type="ECO:0000313" key="4">
    <source>
        <dbReference type="Proteomes" id="UP000243515"/>
    </source>
</evidence>
<dbReference type="PANTHER" id="PTHR46082">
    <property type="entry name" value="ATP/GTP-BINDING PROTEIN-RELATED"/>
    <property type="match status" value="1"/>
</dbReference>
<dbReference type="AlphaFoldDB" id="A0A232M523"/>
<evidence type="ECO:0000256" key="2">
    <source>
        <dbReference type="SAM" id="MobiDB-lite"/>
    </source>
</evidence>
<sequence>MGCGGSKQQFKEVDLGLPDLELPDLELPDLELPDLELPDLELQDLGLPDPELPRDPDLELPERADDKLPNLGKVSPPMMPGGHSRNKACQQYGLWTEYPGVRQRPLLPIRYHQSDDLRSGTSSRPSKDSPEPLSDSTGPLDLRNFPAIPEFIGRQEILNGLWNCFSSAGNSPMRKVAVLYGLGGIGKTQLAIHFARLHQNHFTRIFLVNGKSQKTLVDSLAEIEIPDSPVDPVNDVQKKAERVLRWLTIKGNSRWLLIFDGVDQYTTSKINNEEAYDVNSYFPTADHGSIIITTRLRKLQELGQPFLVPKLNVEETMLLMKDIGHTPEEKQDIRTLAFLLDGLPLAISLASSYISGKGIEVSKYLHHYSESWRAFQEPVIPHRQYSNGNLATTWMSSYNAIRKIDNSYPKFLVLLSHFSHQDIRFELVQNALKFSRIPDWLHKIASDEQGFLNAIEALMDFCFIERGGNGSFLMHPVVQTWCRNIDDIDKDELRTIALISIRYFIPDPTTSEYCELQQRLLLHADEIYPFFQHGWELPPDDQVLEAAHKIAALYKNQAEFDKAEVIYKSVLRGREEALGFNDVSTLDTVSQLGFVYHKQGKLENAEKMYTRALSNTHIFTPDTGSNQLFTLRNANNLGVLYMNQNKLQKAEGMYKLARSGYERVPGSSHLHSLDTISNLGLLRRAQGNLREAEPLLQQALEGREEALGPDHTSTLDALNNLGTLYLDQDNLEKAESMFGRALDGREQTLGSNHTSTLDTVHNLGHLYQKRGKLELAESKYKRALKGREEALGSDHTSTLETVDNMGNLYMEQRKWDDAKSMYQRALRGRKTVLGPDHLSTLATINNMAILYKNWGKLNKAETWCRQALSGYETALGFDHITTLDIINNIGRIHSSRGNMDAAEKMYQKALNGYEKKLGQSHASTLNAVNNLGNVYLEQDKLKEAEGMYRRVVSSGKLNLEVLQAVGNLGVIHERQGKLDEAKKIYLQELKGIEEVLSKDHQEARMVKEKLRILKRKKRWKRLKSLFRLK</sequence>
<dbReference type="PANTHER" id="PTHR46082:SF6">
    <property type="entry name" value="AAA+ ATPASE DOMAIN-CONTAINING PROTEIN-RELATED"/>
    <property type="match status" value="1"/>
</dbReference>
<feature type="region of interest" description="Disordered" evidence="2">
    <location>
        <begin position="38"/>
        <end position="85"/>
    </location>
</feature>
<protein>
    <submittedName>
        <fullName evidence="3">Uncharacterized protein</fullName>
    </submittedName>
</protein>
<dbReference type="InterPro" id="IPR011990">
    <property type="entry name" value="TPR-like_helical_dom_sf"/>
</dbReference>
<dbReference type="Pfam" id="PF13424">
    <property type="entry name" value="TPR_12"/>
    <property type="match status" value="4"/>
</dbReference>
<dbReference type="EMBL" id="NPHW01002435">
    <property type="protein sequence ID" value="OXV11525.1"/>
    <property type="molecule type" value="Genomic_DNA"/>
</dbReference>
<gene>
    <name evidence="3" type="ORF">Egran_00714</name>
</gene>
<dbReference type="PROSITE" id="PS50005">
    <property type="entry name" value="TPR"/>
    <property type="match status" value="4"/>
</dbReference>
<keyword evidence="4" id="KW-1185">Reference proteome</keyword>